<sequence length="103" mass="11107">MISTVGSRVDKRADRSVGIGAWGLGDGLKIARRQSREDESNYGVVELDVSPVDGSQDKRSLAPVGLHYSNRVALCPSSKVMGNGEPPSRPPEYATPRPDKTTR</sequence>
<evidence type="ECO:0000313" key="3">
    <source>
        <dbReference type="Proteomes" id="UP000826195"/>
    </source>
</evidence>
<feature type="region of interest" description="Disordered" evidence="1">
    <location>
        <begin position="76"/>
        <end position="103"/>
    </location>
</feature>
<dbReference type="Proteomes" id="UP000826195">
    <property type="component" value="Unassembled WGS sequence"/>
</dbReference>
<reference evidence="2 3" key="1">
    <citation type="journal article" date="2021" name="J. Hered.">
        <title>A chromosome-level genome assembly of the parasitoid wasp, Cotesia glomerata (Hymenoptera: Braconidae).</title>
        <authorList>
            <person name="Pinto B.J."/>
            <person name="Weis J.J."/>
            <person name="Gamble T."/>
            <person name="Ode P.J."/>
            <person name="Paul R."/>
            <person name="Zaspel J.M."/>
        </authorList>
    </citation>
    <scope>NUCLEOTIDE SEQUENCE [LARGE SCALE GENOMIC DNA]</scope>
    <source>
        <strain evidence="2">CgM1</strain>
    </source>
</reference>
<name>A0AAV7I1B0_COTGL</name>
<dbReference type="EMBL" id="JAHXZJ010002609">
    <property type="protein sequence ID" value="KAH0539744.1"/>
    <property type="molecule type" value="Genomic_DNA"/>
</dbReference>
<comment type="caution">
    <text evidence="2">The sequence shown here is derived from an EMBL/GenBank/DDBJ whole genome shotgun (WGS) entry which is preliminary data.</text>
</comment>
<dbReference type="AlphaFoldDB" id="A0AAV7I1B0"/>
<protein>
    <submittedName>
        <fullName evidence="2">Uncharacterized protein</fullName>
    </submittedName>
</protein>
<evidence type="ECO:0000256" key="1">
    <source>
        <dbReference type="SAM" id="MobiDB-lite"/>
    </source>
</evidence>
<evidence type="ECO:0000313" key="2">
    <source>
        <dbReference type="EMBL" id="KAH0539744.1"/>
    </source>
</evidence>
<accession>A0AAV7I1B0</accession>
<proteinExistence type="predicted"/>
<gene>
    <name evidence="2" type="ORF">KQX54_007803</name>
</gene>
<organism evidence="2 3">
    <name type="scientific">Cotesia glomerata</name>
    <name type="common">Lepidopteran parasitic wasp</name>
    <name type="synonym">Apanteles glomeratus</name>
    <dbReference type="NCBI Taxonomy" id="32391"/>
    <lineage>
        <taxon>Eukaryota</taxon>
        <taxon>Metazoa</taxon>
        <taxon>Ecdysozoa</taxon>
        <taxon>Arthropoda</taxon>
        <taxon>Hexapoda</taxon>
        <taxon>Insecta</taxon>
        <taxon>Pterygota</taxon>
        <taxon>Neoptera</taxon>
        <taxon>Endopterygota</taxon>
        <taxon>Hymenoptera</taxon>
        <taxon>Apocrita</taxon>
        <taxon>Ichneumonoidea</taxon>
        <taxon>Braconidae</taxon>
        <taxon>Microgastrinae</taxon>
        <taxon>Cotesia</taxon>
    </lineage>
</organism>
<keyword evidence="3" id="KW-1185">Reference proteome</keyword>